<accession>A0ABS5TP34</accession>
<keyword evidence="2" id="KW-1185">Reference proteome</keyword>
<evidence type="ECO:0008006" key="3">
    <source>
        <dbReference type="Google" id="ProtNLM"/>
    </source>
</evidence>
<reference evidence="1 2" key="1">
    <citation type="submission" date="2021-05" db="EMBL/GenBank/DDBJ databases">
        <title>Kineosporia and Streptomyces sp. nov. two new marine actinobacteria isolated from Coral.</title>
        <authorList>
            <person name="Buangrab K."/>
            <person name="Sutthacheep M."/>
            <person name="Yeemin T."/>
            <person name="Harunari E."/>
            <person name="Igarashi Y."/>
            <person name="Kanchanasin P."/>
            <person name="Tanasupawat S."/>
            <person name="Phongsopitanun W."/>
        </authorList>
    </citation>
    <scope>NUCLEOTIDE SEQUENCE [LARGE SCALE GENOMIC DNA]</scope>
    <source>
        <strain evidence="1 2">J2-2</strain>
    </source>
</reference>
<evidence type="ECO:0000313" key="2">
    <source>
        <dbReference type="Proteomes" id="UP001197247"/>
    </source>
</evidence>
<dbReference type="RefSeq" id="WP_214158316.1">
    <property type="nucleotide sequence ID" value="NZ_JAHBAY010000010.1"/>
</dbReference>
<gene>
    <name evidence="1" type="ORF">KIH74_23645</name>
</gene>
<dbReference type="EMBL" id="JAHBAY010000010">
    <property type="protein sequence ID" value="MBT0771956.1"/>
    <property type="molecule type" value="Genomic_DNA"/>
</dbReference>
<name>A0ABS5TP34_9ACTN</name>
<comment type="caution">
    <text evidence="1">The sequence shown here is derived from an EMBL/GenBank/DDBJ whole genome shotgun (WGS) entry which is preliminary data.</text>
</comment>
<dbReference type="Proteomes" id="UP001197247">
    <property type="component" value="Unassembled WGS sequence"/>
</dbReference>
<protein>
    <recommendedName>
        <fullName evidence="3">Tetratricopeptide repeat protein</fullName>
    </recommendedName>
</protein>
<proteinExistence type="predicted"/>
<sequence>MVPGTEHAERHLNITRQASGALLSAESEASQEAAGNLLTKAAARLEAGDEARARHFVERALHLPYDDFEGIHPAVWWLEMEVSSHFSEEVELAPDGDQGWLDRAGVLLAEASDETVAAVIRAALNDVAAEFHLPRPEALRLSRLTAGEPFGREPLTELDDADRLADAVLGVLRTLNRQADLI</sequence>
<organism evidence="1 2">
    <name type="scientific">Kineosporia corallincola</name>
    <dbReference type="NCBI Taxonomy" id="2835133"/>
    <lineage>
        <taxon>Bacteria</taxon>
        <taxon>Bacillati</taxon>
        <taxon>Actinomycetota</taxon>
        <taxon>Actinomycetes</taxon>
        <taxon>Kineosporiales</taxon>
        <taxon>Kineosporiaceae</taxon>
        <taxon>Kineosporia</taxon>
    </lineage>
</organism>
<evidence type="ECO:0000313" key="1">
    <source>
        <dbReference type="EMBL" id="MBT0771956.1"/>
    </source>
</evidence>